<accession>A0A6J5NJW4</accession>
<dbReference type="InterPro" id="IPR011604">
    <property type="entry name" value="PDDEXK-like_dom_sf"/>
</dbReference>
<dbReference type="SUPFAM" id="SSF52980">
    <property type="entry name" value="Restriction endonuclease-like"/>
    <property type="match status" value="1"/>
</dbReference>
<dbReference type="InterPro" id="IPR011335">
    <property type="entry name" value="Restrct_endonuc-II-like"/>
</dbReference>
<feature type="domain" description="YqaJ viral recombinase" evidence="1">
    <location>
        <begin position="14"/>
        <end position="146"/>
    </location>
</feature>
<evidence type="ECO:0000313" key="2">
    <source>
        <dbReference type="EMBL" id="CAB4157535.1"/>
    </source>
</evidence>
<gene>
    <name evidence="2" type="ORF">UFOVP689_30</name>
</gene>
<dbReference type="EMBL" id="LR796664">
    <property type="protein sequence ID" value="CAB4157535.1"/>
    <property type="molecule type" value="Genomic_DNA"/>
</dbReference>
<organism evidence="2">
    <name type="scientific">uncultured Caudovirales phage</name>
    <dbReference type="NCBI Taxonomy" id="2100421"/>
    <lineage>
        <taxon>Viruses</taxon>
        <taxon>Duplodnaviria</taxon>
        <taxon>Heunggongvirae</taxon>
        <taxon>Uroviricota</taxon>
        <taxon>Caudoviricetes</taxon>
        <taxon>Peduoviridae</taxon>
        <taxon>Maltschvirus</taxon>
        <taxon>Maltschvirus maltsch</taxon>
    </lineage>
</organism>
<sequence length="315" mass="35244">MQVIPKQKHGSKDWLLARWKDEDGRCVFGASDVPVLMGASPYKTRGELFADKVNEPVEQEETAVFRRGNLLEKPLLEEASRILGTNIFTPDVIYRDGRLSISLDGVDNEKQPSVVVEAKTSTRYSIYTAQDLPDEWCWQGWAQMAVLKVPVWFVVLDRDQRISVVELPANQQAIEALQMETAVFGGWVDGDPMDEDINNFSASDIARIWKPTPTSIELPASAVDWALQLEEARAMAKQAADLETKAKDALAQMMLGNEIGTVNGAQLVTWKQQAGKASLDTKQLRADHPELVEQYEKQGAPFRVMRVTKTKKEGK</sequence>
<name>A0A6J5NJW4_9CAUD</name>
<protein>
    <submittedName>
        <fullName evidence="2">YqaJ viral recombinase</fullName>
    </submittedName>
</protein>
<proteinExistence type="predicted"/>
<dbReference type="InterPro" id="IPR019080">
    <property type="entry name" value="YqaJ_viral_recombinase"/>
</dbReference>
<dbReference type="Pfam" id="PF09588">
    <property type="entry name" value="YqaJ"/>
    <property type="match status" value="1"/>
</dbReference>
<evidence type="ECO:0000259" key="1">
    <source>
        <dbReference type="Pfam" id="PF09588"/>
    </source>
</evidence>
<dbReference type="Gene3D" id="3.90.320.10">
    <property type="match status" value="1"/>
</dbReference>
<reference evidence="2" key="1">
    <citation type="submission" date="2020-04" db="EMBL/GenBank/DDBJ databases">
        <authorList>
            <person name="Chiriac C."/>
            <person name="Salcher M."/>
            <person name="Ghai R."/>
            <person name="Kavagutti S V."/>
        </authorList>
    </citation>
    <scope>NUCLEOTIDE SEQUENCE</scope>
</reference>